<evidence type="ECO:0000313" key="2">
    <source>
        <dbReference type="EMBL" id="EYB91081.1"/>
    </source>
</evidence>
<dbReference type="EMBL" id="JARK01001546">
    <property type="protein sequence ID" value="EYB91081.1"/>
    <property type="molecule type" value="Genomic_DNA"/>
</dbReference>
<keyword evidence="3" id="KW-1185">Reference proteome</keyword>
<name>A0A016SL54_9BILA</name>
<evidence type="ECO:0000313" key="3">
    <source>
        <dbReference type="Proteomes" id="UP000024635"/>
    </source>
</evidence>
<evidence type="ECO:0000256" key="1">
    <source>
        <dbReference type="SAM" id="MobiDB-lite"/>
    </source>
</evidence>
<reference evidence="3" key="1">
    <citation type="journal article" date="2015" name="Nat. Genet.">
        <title>The genome and transcriptome of the zoonotic hookworm Ancylostoma ceylanicum identify infection-specific gene families.</title>
        <authorList>
            <person name="Schwarz E.M."/>
            <person name="Hu Y."/>
            <person name="Antoshechkin I."/>
            <person name="Miller M.M."/>
            <person name="Sternberg P.W."/>
            <person name="Aroian R.V."/>
        </authorList>
    </citation>
    <scope>NUCLEOTIDE SEQUENCE</scope>
    <source>
        <strain evidence="3">HY135</strain>
    </source>
</reference>
<feature type="compositionally biased region" description="Low complexity" evidence="1">
    <location>
        <begin position="204"/>
        <end position="216"/>
    </location>
</feature>
<dbReference type="OrthoDB" id="5902682at2759"/>
<feature type="region of interest" description="Disordered" evidence="1">
    <location>
        <begin position="175"/>
        <end position="216"/>
    </location>
</feature>
<dbReference type="Proteomes" id="UP000024635">
    <property type="component" value="Unassembled WGS sequence"/>
</dbReference>
<organism evidence="2 3">
    <name type="scientific">Ancylostoma ceylanicum</name>
    <dbReference type="NCBI Taxonomy" id="53326"/>
    <lineage>
        <taxon>Eukaryota</taxon>
        <taxon>Metazoa</taxon>
        <taxon>Ecdysozoa</taxon>
        <taxon>Nematoda</taxon>
        <taxon>Chromadorea</taxon>
        <taxon>Rhabditida</taxon>
        <taxon>Rhabditina</taxon>
        <taxon>Rhabditomorpha</taxon>
        <taxon>Strongyloidea</taxon>
        <taxon>Ancylostomatidae</taxon>
        <taxon>Ancylostomatinae</taxon>
        <taxon>Ancylostoma</taxon>
    </lineage>
</organism>
<dbReference type="AlphaFoldDB" id="A0A016SL54"/>
<comment type="caution">
    <text evidence="2">The sequence shown here is derived from an EMBL/GenBank/DDBJ whole genome shotgun (WGS) entry which is preliminary data.</text>
</comment>
<protein>
    <submittedName>
        <fullName evidence="2">Uncharacterized protein</fullName>
    </submittedName>
</protein>
<proteinExistence type="predicted"/>
<feature type="compositionally biased region" description="Basic residues" evidence="1">
    <location>
        <begin position="177"/>
        <end position="189"/>
    </location>
</feature>
<accession>A0A016SL54</accession>
<gene>
    <name evidence="2" type="primary">Acey_s0210.g2118</name>
    <name evidence="2" type="ORF">Y032_0210g2118</name>
</gene>
<feature type="region of interest" description="Disordered" evidence="1">
    <location>
        <begin position="1"/>
        <end position="20"/>
    </location>
</feature>
<sequence>MTQNGQCTTGRARGPTRQTPRARAVVHAVANVLNMWLRCGSRVYLVAGPMLMDQATWYRVAELARKHVHGYLEERMELAGQVVDKLPTGPGVIDPSSPCFAVGQVPDIAKWLYEDRARLFYNVLRNQLSTYVNLEELPPSNYVRHRPVGRAGKPPTASMEKAQSGVPTALQSNINKNRLKRQEKKRIRSAARAAERAMQEMNLSSSGTHSASGGGM</sequence>